<sequence length="163" mass="17373">MISFLHPLCCIRSIPTYPCPSLPIPYTFLDPKGTSLAVVGDWGKDQYIPASLRLGGHANVGMKMASDLRAFGARDTHSSLPDQPGRLNLELQAMDVLLPSGLIGFPHLVDRSLSPSIPTAGGPMIGSPSETRADGPNHGLRPLPSRPLKRTTARASGLFLVIV</sequence>
<dbReference type="OrthoDB" id="10491008at2759"/>
<protein>
    <submittedName>
        <fullName evidence="2">Uncharacterized protein</fullName>
    </submittedName>
</protein>
<accession>A0A5N7BSA1</accession>
<dbReference type="AlphaFoldDB" id="A0A5N7BSA1"/>
<organism evidence="2">
    <name type="scientific">Petromyces alliaceus</name>
    <name type="common">Aspergillus alliaceus</name>
    <dbReference type="NCBI Taxonomy" id="209559"/>
    <lineage>
        <taxon>Eukaryota</taxon>
        <taxon>Fungi</taxon>
        <taxon>Dikarya</taxon>
        <taxon>Ascomycota</taxon>
        <taxon>Pezizomycotina</taxon>
        <taxon>Eurotiomycetes</taxon>
        <taxon>Eurotiomycetidae</taxon>
        <taxon>Eurotiales</taxon>
        <taxon>Aspergillaceae</taxon>
        <taxon>Aspergillus</taxon>
        <taxon>Aspergillus subgen. Circumdati</taxon>
    </lineage>
</organism>
<proteinExistence type="predicted"/>
<dbReference type="Proteomes" id="UP000326877">
    <property type="component" value="Unassembled WGS sequence"/>
</dbReference>
<evidence type="ECO:0000313" key="2">
    <source>
        <dbReference type="EMBL" id="KAE8384706.1"/>
    </source>
</evidence>
<reference evidence="2" key="1">
    <citation type="submission" date="2019-04" db="EMBL/GenBank/DDBJ databases">
        <title>Friends and foes A comparative genomics studyof 23 Aspergillus species from section Flavi.</title>
        <authorList>
            <consortium name="DOE Joint Genome Institute"/>
            <person name="Kjaerbolling I."/>
            <person name="Vesth T."/>
            <person name="Frisvad J.C."/>
            <person name="Nybo J.L."/>
            <person name="Theobald S."/>
            <person name="Kildgaard S."/>
            <person name="Isbrandt T."/>
            <person name="Kuo A."/>
            <person name="Sato A."/>
            <person name="Lyhne E.K."/>
            <person name="Kogle M.E."/>
            <person name="Wiebenga A."/>
            <person name="Kun R.S."/>
            <person name="Lubbers R.J."/>
            <person name="Makela M.R."/>
            <person name="Barry K."/>
            <person name="Chovatia M."/>
            <person name="Clum A."/>
            <person name="Daum C."/>
            <person name="Haridas S."/>
            <person name="He G."/>
            <person name="LaButti K."/>
            <person name="Lipzen A."/>
            <person name="Mondo S."/>
            <person name="Riley R."/>
            <person name="Salamov A."/>
            <person name="Simmons B.A."/>
            <person name="Magnuson J.K."/>
            <person name="Henrissat B."/>
            <person name="Mortensen U.H."/>
            <person name="Larsen T.O."/>
            <person name="Devries R.P."/>
            <person name="Grigoriev I.V."/>
            <person name="Machida M."/>
            <person name="Baker S.E."/>
            <person name="Andersen M.R."/>
        </authorList>
    </citation>
    <scope>NUCLEOTIDE SEQUENCE [LARGE SCALE GENOMIC DNA]</scope>
    <source>
        <strain evidence="2">IBT 14317</strain>
    </source>
</reference>
<dbReference type="EMBL" id="ML735359">
    <property type="protein sequence ID" value="KAE8384706.1"/>
    <property type="molecule type" value="Genomic_DNA"/>
</dbReference>
<gene>
    <name evidence="2" type="ORF">BDV23DRAFT_166313</name>
</gene>
<evidence type="ECO:0000256" key="1">
    <source>
        <dbReference type="SAM" id="MobiDB-lite"/>
    </source>
</evidence>
<name>A0A5N7BSA1_PETAA</name>
<feature type="region of interest" description="Disordered" evidence="1">
    <location>
        <begin position="119"/>
        <end position="147"/>
    </location>
</feature>